<sequence>MNSFGGHNLFGPNTTLLWQQETGATSRSVPFMQPKFPFPPN</sequence>
<comment type="caution">
    <text evidence="1">The sequence shown here is derived from an EMBL/GenBank/DDBJ whole genome shotgun (WGS) entry which is preliminary data.</text>
</comment>
<evidence type="ECO:0000313" key="1">
    <source>
        <dbReference type="EMBL" id="KAL3834242.1"/>
    </source>
</evidence>
<dbReference type="AlphaFoldDB" id="A0ABD3TB87"/>
<dbReference type="Proteomes" id="UP001634393">
    <property type="component" value="Unassembled WGS sequence"/>
</dbReference>
<proteinExistence type="predicted"/>
<evidence type="ECO:0000313" key="2">
    <source>
        <dbReference type="Proteomes" id="UP001634393"/>
    </source>
</evidence>
<name>A0ABD3TB87_9LAMI</name>
<gene>
    <name evidence="1" type="ORF">ACJIZ3_008978</name>
</gene>
<keyword evidence="2" id="KW-1185">Reference proteome</keyword>
<protein>
    <submittedName>
        <fullName evidence="1">Uncharacterized protein</fullName>
    </submittedName>
</protein>
<dbReference type="EMBL" id="JBJXBP010000004">
    <property type="protein sequence ID" value="KAL3834242.1"/>
    <property type="molecule type" value="Genomic_DNA"/>
</dbReference>
<accession>A0ABD3TB87</accession>
<reference evidence="1 2" key="1">
    <citation type="submission" date="2024-12" db="EMBL/GenBank/DDBJ databases">
        <title>The unique morphological basis and parallel evolutionary history of personate flowers in Penstemon.</title>
        <authorList>
            <person name="Depatie T.H."/>
            <person name="Wessinger C.A."/>
        </authorList>
    </citation>
    <scope>NUCLEOTIDE SEQUENCE [LARGE SCALE GENOMIC DNA]</scope>
    <source>
        <strain evidence="1">WTNN_2</strain>
        <tissue evidence="1">Leaf</tissue>
    </source>
</reference>
<organism evidence="1 2">
    <name type="scientific">Penstemon smallii</name>
    <dbReference type="NCBI Taxonomy" id="265156"/>
    <lineage>
        <taxon>Eukaryota</taxon>
        <taxon>Viridiplantae</taxon>
        <taxon>Streptophyta</taxon>
        <taxon>Embryophyta</taxon>
        <taxon>Tracheophyta</taxon>
        <taxon>Spermatophyta</taxon>
        <taxon>Magnoliopsida</taxon>
        <taxon>eudicotyledons</taxon>
        <taxon>Gunneridae</taxon>
        <taxon>Pentapetalae</taxon>
        <taxon>asterids</taxon>
        <taxon>lamiids</taxon>
        <taxon>Lamiales</taxon>
        <taxon>Plantaginaceae</taxon>
        <taxon>Cheloneae</taxon>
        <taxon>Penstemon</taxon>
    </lineage>
</organism>